<dbReference type="Proteomes" id="UP000444316">
    <property type="component" value="Unassembled WGS sequence"/>
</dbReference>
<comment type="caution">
    <text evidence="2">The sequence shown here is derived from an EMBL/GenBank/DDBJ whole genome shotgun (WGS) entry which is preliminary data.</text>
</comment>
<evidence type="ECO:0000313" key="2">
    <source>
        <dbReference type="EMBL" id="MYN44685.1"/>
    </source>
</evidence>
<sequence>MARYLLLFFSLLVSVATCAAQERADDPLRPLTECVNRDGFQSRQRDRLPVSATGRMVSTRQGELSVSTADGYRLMMFRNSSAPLVNLKLERSFRGRFADDRVAIMTQVQDIAAASKAPHLLVLERSTQQGIEILGLNFAVFGQASGVISHYTLFDERSGTIATAYLLNQRQEVRDFANEAEYLALREQFIGLLAGCLATAAQVPAQQQ</sequence>
<feature type="signal peptide" evidence="1">
    <location>
        <begin position="1"/>
        <end position="19"/>
    </location>
</feature>
<proteinExistence type="predicted"/>
<name>A0A845HYR2_9BURK</name>
<evidence type="ECO:0000256" key="1">
    <source>
        <dbReference type="SAM" id="SignalP"/>
    </source>
</evidence>
<gene>
    <name evidence="2" type="ORF">GTP23_06295</name>
</gene>
<evidence type="ECO:0008006" key="4">
    <source>
        <dbReference type="Google" id="ProtNLM"/>
    </source>
</evidence>
<accession>A0A845HYR2</accession>
<dbReference type="EMBL" id="WWCL01000001">
    <property type="protein sequence ID" value="MYN44685.1"/>
    <property type="molecule type" value="Genomic_DNA"/>
</dbReference>
<dbReference type="RefSeq" id="WP_161034301.1">
    <property type="nucleotide sequence ID" value="NZ_WWCL01000001.1"/>
</dbReference>
<protein>
    <recommendedName>
        <fullName evidence="4">SCO family protein</fullName>
    </recommendedName>
</protein>
<keyword evidence="3" id="KW-1185">Reference proteome</keyword>
<keyword evidence="1" id="KW-0732">Signal</keyword>
<reference evidence="2" key="1">
    <citation type="submission" date="2019-12" db="EMBL/GenBank/DDBJ databases">
        <title>Novel species isolated from a subtropical stream in China.</title>
        <authorList>
            <person name="Lu H."/>
        </authorList>
    </citation>
    <scope>NUCLEOTIDE SEQUENCE [LARGE SCALE GENOMIC DNA]</scope>
    <source>
        <strain evidence="2">FT93W</strain>
    </source>
</reference>
<dbReference type="AlphaFoldDB" id="A0A845HYR2"/>
<feature type="chain" id="PRO_5032516392" description="SCO family protein" evidence="1">
    <location>
        <begin position="20"/>
        <end position="208"/>
    </location>
</feature>
<organism evidence="2 3">
    <name type="scientific">Duganella fentianensis</name>
    <dbReference type="NCBI Taxonomy" id="2692177"/>
    <lineage>
        <taxon>Bacteria</taxon>
        <taxon>Pseudomonadati</taxon>
        <taxon>Pseudomonadota</taxon>
        <taxon>Betaproteobacteria</taxon>
        <taxon>Burkholderiales</taxon>
        <taxon>Oxalobacteraceae</taxon>
        <taxon>Telluria group</taxon>
        <taxon>Duganella</taxon>
    </lineage>
</organism>
<evidence type="ECO:0000313" key="3">
    <source>
        <dbReference type="Proteomes" id="UP000444316"/>
    </source>
</evidence>